<organism evidence="1 2">
    <name type="scientific">Strongyloides papillosus</name>
    <name type="common">Intestinal threadworm</name>
    <dbReference type="NCBI Taxonomy" id="174720"/>
    <lineage>
        <taxon>Eukaryota</taxon>
        <taxon>Metazoa</taxon>
        <taxon>Ecdysozoa</taxon>
        <taxon>Nematoda</taxon>
        <taxon>Chromadorea</taxon>
        <taxon>Rhabditida</taxon>
        <taxon>Tylenchina</taxon>
        <taxon>Panagrolaimomorpha</taxon>
        <taxon>Strongyloidoidea</taxon>
        <taxon>Strongyloididae</taxon>
        <taxon>Strongyloides</taxon>
    </lineage>
</organism>
<evidence type="ECO:0000313" key="1">
    <source>
        <dbReference type="Proteomes" id="UP000046392"/>
    </source>
</evidence>
<name>A0A0N5BEU7_STREA</name>
<accession>A0A0N5BEU7</accession>
<dbReference type="Proteomes" id="UP000046392">
    <property type="component" value="Unplaced"/>
</dbReference>
<proteinExistence type="predicted"/>
<dbReference type="WBParaSite" id="SPAL_0000451600.1">
    <property type="protein sequence ID" value="SPAL_0000451600.1"/>
    <property type="gene ID" value="SPAL_0000451600"/>
</dbReference>
<reference evidence="2" key="1">
    <citation type="submission" date="2017-02" db="UniProtKB">
        <authorList>
            <consortium name="WormBaseParasite"/>
        </authorList>
    </citation>
    <scope>IDENTIFICATION</scope>
</reference>
<protein>
    <submittedName>
        <fullName evidence="2">FTH domain-containing protein</fullName>
    </submittedName>
</protein>
<evidence type="ECO:0000313" key="2">
    <source>
        <dbReference type="WBParaSite" id="SPAL_0000451600.1"/>
    </source>
</evidence>
<sequence length="159" mass="18888">MATHLKNLNTLSLLGIESGDITLKEILELFPKIKVLEIFFKKSFKDSQVLDFLKGQKLGDGSYKFAWPKTILLNIFTYYPNEEEFYDFQMVERTISRKSGQLTFSDDGSYRAKPCILRVTLQQSPGCYDHLRVFKNYKYYFDVEIDFYQFMLFKFELRT</sequence>
<dbReference type="AlphaFoldDB" id="A0A0N5BEU7"/>
<keyword evidence="1" id="KW-1185">Reference proteome</keyword>